<dbReference type="PANTHER" id="PTHR12534">
    <property type="entry name" value="30S RIBOSOMAL PROTEIN S2 PROKARYOTIC AND ORGANELLAR"/>
    <property type="match status" value="1"/>
</dbReference>
<dbReference type="GO" id="GO:0003735">
    <property type="term" value="F:structural constituent of ribosome"/>
    <property type="evidence" value="ECO:0007669"/>
    <property type="project" value="InterPro"/>
</dbReference>
<reference evidence="2" key="4">
    <citation type="journal article" date="2013" name="Genome Biol. Evol.">
        <title>Strikingly bacteria-like and gene-rich mitochondrial genomes throughout jakobid protists.</title>
        <authorList>
            <person name="Burger G."/>
            <person name="Gray M.W."/>
            <person name="Forget L."/>
            <person name="Lang B.F."/>
        </authorList>
    </citation>
    <scope>NUCLEOTIDE SEQUENCE</scope>
    <source>
        <strain evidence="2">ATCC 50688</strain>
    </source>
</reference>
<dbReference type="RefSeq" id="YP_007890792.1">
    <property type="nucleotide sequence ID" value="NC_021128.1"/>
</dbReference>
<evidence type="ECO:0000313" key="2">
    <source>
        <dbReference type="EMBL" id="AGH24487.1"/>
    </source>
</evidence>
<dbReference type="PRINTS" id="PR00395">
    <property type="entry name" value="RIBOSOMALS2"/>
</dbReference>
<dbReference type="SUPFAM" id="SSF52313">
    <property type="entry name" value="Ribosomal protein S2"/>
    <property type="match status" value="1"/>
</dbReference>
<dbReference type="Pfam" id="PF00318">
    <property type="entry name" value="Ribosomal_S2"/>
    <property type="match status" value="1"/>
</dbReference>
<keyword evidence="2" id="KW-0689">Ribosomal protein</keyword>
<dbReference type="InterPro" id="IPR005706">
    <property type="entry name" value="Ribosomal_uS2_bac/mit/plastid"/>
</dbReference>
<dbReference type="EMBL" id="KC353359">
    <property type="protein sequence ID" value="AGH24487.1"/>
    <property type="molecule type" value="Genomic_DNA"/>
</dbReference>
<organism evidence="2">
    <name type="scientific">Seculamonas ecuadoriensis</name>
    <name type="common">Flagellate</name>
    <dbReference type="NCBI Taxonomy" id="221724"/>
    <lineage>
        <taxon>Eukaryota</taxon>
        <taxon>Discoba</taxon>
        <taxon>Jakobida</taxon>
        <taxon>Histionina</taxon>
        <taxon>Seculamonas</taxon>
    </lineage>
</organism>
<dbReference type="HAMAP" id="MF_00291_B">
    <property type="entry name" value="Ribosomal_uS2_B"/>
    <property type="match status" value="1"/>
</dbReference>
<name>M4QAT7_SECEC</name>
<protein>
    <submittedName>
        <fullName evidence="2">Ribosomal protein S2</fullName>
    </submittedName>
</protein>
<comment type="similarity">
    <text evidence="1">Belongs to the universal ribosomal protein uS2 family.</text>
</comment>
<dbReference type="GO" id="GO:0006412">
    <property type="term" value="P:translation"/>
    <property type="evidence" value="ECO:0007669"/>
    <property type="project" value="InterPro"/>
</dbReference>
<dbReference type="CDD" id="cd01425">
    <property type="entry name" value="RPS2"/>
    <property type="match status" value="1"/>
</dbReference>
<dbReference type="GO" id="GO:0005763">
    <property type="term" value="C:mitochondrial small ribosomal subunit"/>
    <property type="evidence" value="ECO:0007669"/>
    <property type="project" value="TreeGrafter"/>
</dbReference>
<dbReference type="AlphaFoldDB" id="M4QAT7"/>
<sequence>MKNISLTLRTLLEHSVHLGHHSKKWNPKMSMHLLGRRNNLDIINLEHTLVMLRRALNVVNTTVKEGGTVLFVSTNTTYARIIEDAANRAGQPYINKRLAGGTLTNYIQLSLQRKQMENNLRNVKAKRHYLDNLGLRQLTTLPSLIFVIGVKESSIILKEASKLQIPTIGVIDTNNDPNVVTYCIPGNDDSIQAAYLYANLVANAAVDGKNEI</sequence>
<dbReference type="InterPro" id="IPR001865">
    <property type="entry name" value="Ribosomal_uS2"/>
</dbReference>
<dbReference type="NCBIfam" id="TIGR01011">
    <property type="entry name" value="rpsB_bact"/>
    <property type="match status" value="1"/>
</dbReference>
<keyword evidence="2" id="KW-0687">Ribonucleoprotein</keyword>
<dbReference type="Gene3D" id="3.40.50.10490">
    <property type="entry name" value="Glucose-6-phosphate isomerase like protein, domain 1"/>
    <property type="match status" value="1"/>
</dbReference>
<reference evidence="2" key="1">
    <citation type="journal article" date="2003" name="Mol. Biol. Evol.">
        <title>Structure of the bc1 complex from Seculamonas ecuadoriensis, a jakobid flagellate with an ancestral mitochondrial genome.</title>
        <authorList>
            <person name="Marx S."/>
            <person name="Baumgartner M."/>
            <person name="Kannan S."/>
            <person name="Braun H.P."/>
            <person name="Lang B.F."/>
            <person name="Burger G."/>
        </authorList>
    </citation>
    <scope>NUCLEOTIDE SEQUENCE</scope>
    <source>
        <strain evidence="2">ATCC 50688</strain>
    </source>
</reference>
<evidence type="ECO:0000256" key="1">
    <source>
        <dbReference type="ARBA" id="ARBA00006242"/>
    </source>
</evidence>
<gene>
    <name evidence="2" type="primary">rps2</name>
</gene>
<reference evidence="2" key="3">
    <citation type="journal article" date="2006" name="RNA">
        <title>Hybrid E. coli--Mitochondrial ribonuclease P RNAs are catalytically active.</title>
        <authorList>
            <person name="Seif E."/>
            <person name="Cadieux A."/>
            <person name="Lang B.F."/>
        </authorList>
    </citation>
    <scope>NUCLEOTIDE SEQUENCE</scope>
    <source>
        <strain evidence="2">ATCC 50688</strain>
    </source>
</reference>
<accession>M4QAT7</accession>
<keyword evidence="2" id="KW-0496">Mitochondrion</keyword>
<proteinExistence type="inferred from homology"/>
<dbReference type="InterPro" id="IPR023591">
    <property type="entry name" value="Ribosomal_uS2_flav_dom_sf"/>
</dbReference>
<dbReference type="GeneID" id="15333280"/>
<geneLocation type="mitochondrion" evidence="2"/>
<reference evidence="2" key="2">
    <citation type="journal article" date="2004" name="RNA">
        <title>Mitochondrial 3' tRNA editing in the jakobid Seculamonas ecuadoriensis: a novel mechanism and implications for tRNA processing.</title>
        <authorList>
            <person name="Leigh J."/>
            <person name="Lang B.F."/>
        </authorList>
    </citation>
    <scope>NUCLEOTIDE SEQUENCE</scope>
    <source>
        <strain evidence="2">ATCC 50688</strain>
    </source>
</reference>
<dbReference type="PANTHER" id="PTHR12534:SF0">
    <property type="entry name" value="SMALL RIBOSOMAL SUBUNIT PROTEIN US2M"/>
    <property type="match status" value="1"/>
</dbReference>